<comment type="pathway">
    <text evidence="2">Cell wall biogenesis; peptidoglycan biosynthesis.</text>
</comment>
<dbReference type="AlphaFoldDB" id="A0A1U8A0W4"/>
<evidence type="ECO:0000256" key="4">
    <source>
        <dbReference type="ARBA" id="ARBA00022490"/>
    </source>
</evidence>
<dbReference type="InterPro" id="IPR050061">
    <property type="entry name" value="MurCDEF_pg_biosynth"/>
</dbReference>
<dbReference type="InterPro" id="IPR005758">
    <property type="entry name" value="UDP-N-AcMur_Ala_ligase_MurC"/>
</dbReference>
<gene>
    <name evidence="10" type="primary">LOC104595977</name>
</gene>
<name>A0A1U8A0W4_NELNU</name>
<dbReference type="PANTHER" id="PTHR43445">
    <property type="entry name" value="UDP-N-ACETYLMURAMATE--L-ALANINE LIGASE-RELATED"/>
    <property type="match status" value="1"/>
</dbReference>
<evidence type="ECO:0000256" key="8">
    <source>
        <dbReference type="ARBA" id="ARBA00047833"/>
    </source>
</evidence>
<dbReference type="EC" id="6.3.2.8" evidence="3"/>
<proteinExistence type="inferred from homology"/>
<dbReference type="Pfam" id="PF02875">
    <property type="entry name" value="Mur_ligase_C"/>
    <property type="match status" value="1"/>
</dbReference>
<dbReference type="GO" id="GO:0005524">
    <property type="term" value="F:ATP binding"/>
    <property type="evidence" value="ECO:0007669"/>
    <property type="project" value="UniProtKB-KW"/>
</dbReference>
<dbReference type="InterPro" id="IPR036565">
    <property type="entry name" value="Mur-like_cat_sf"/>
</dbReference>
<reference evidence="10" key="1">
    <citation type="submission" date="2025-08" db="UniProtKB">
        <authorList>
            <consortium name="RefSeq"/>
        </authorList>
    </citation>
    <scope>IDENTIFICATION</scope>
</reference>
<evidence type="ECO:0000256" key="3">
    <source>
        <dbReference type="ARBA" id="ARBA00012211"/>
    </source>
</evidence>
<dbReference type="GeneID" id="104595977"/>
<dbReference type="Gene3D" id="3.40.50.720">
    <property type="entry name" value="NAD(P)-binding Rossmann-like Domain"/>
    <property type="match status" value="1"/>
</dbReference>
<dbReference type="GO" id="GO:0005737">
    <property type="term" value="C:cytoplasm"/>
    <property type="evidence" value="ECO:0007669"/>
    <property type="project" value="UniProtKB-SubCell"/>
</dbReference>
<dbReference type="InterPro" id="IPR000713">
    <property type="entry name" value="Mur_ligase_N"/>
</dbReference>
<evidence type="ECO:0000256" key="1">
    <source>
        <dbReference type="ARBA" id="ARBA00004496"/>
    </source>
</evidence>
<dbReference type="eggNOG" id="ENOG502QPWX">
    <property type="taxonomic scope" value="Eukaryota"/>
</dbReference>
<comment type="subcellular location">
    <subcellularLocation>
        <location evidence="1">Cytoplasm</location>
    </subcellularLocation>
</comment>
<keyword evidence="6" id="KW-0547">Nucleotide-binding</keyword>
<dbReference type="SUPFAM" id="SSF51984">
    <property type="entry name" value="MurCD N-terminal domain"/>
    <property type="match status" value="1"/>
</dbReference>
<dbReference type="KEGG" id="nnu:104595977"/>
<dbReference type="Gene3D" id="3.90.190.20">
    <property type="entry name" value="Mur ligase, C-terminal domain"/>
    <property type="match status" value="1"/>
</dbReference>
<dbReference type="SUPFAM" id="SSF53623">
    <property type="entry name" value="MurD-like peptide ligases, catalytic domain"/>
    <property type="match status" value="1"/>
</dbReference>
<dbReference type="STRING" id="4432.A0A1U8A0W4"/>
<dbReference type="InterPro" id="IPR004101">
    <property type="entry name" value="Mur_ligase_C"/>
</dbReference>
<keyword evidence="9" id="KW-1185">Reference proteome</keyword>
<evidence type="ECO:0000256" key="7">
    <source>
        <dbReference type="ARBA" id="ARBA00022840"/>
    </source>
</evidence>
<keyword evidence="5" id="KW-0436">Ligase</keyword>
<dbReference type="GO" id="GO:0008763">
    <property type="term" value="F:UDP-N-acetylmuramate-L-alanine ligase activity"/>
    <property type="evidence" value="ECO:0007669"/>
    <property type="project" value="UniProtKB-EC"/>
</dbReference>
<evidence type="ECO:0000313" key="9">
    <source>
        <dbReference type="Proteomes" id="UP000189703"/>
    </source>
</evidence>
<dbReference type="Pfam" id="PF01225">
    <property type="entry name" value="Mur_ligase"/>
    <property type="match status" value="1"/>
</dbReference>
<evidence type="ECO:0000256" key="2">
    <source>
        <dbReference type="ARBA" id="ARBA00004752"/>
    </source>
</evidence>
<evidence type="ECO:0000256" key="6">
    <source>
        <dbReference type="ARBA" id="ARBA00022741"/>
    </source>
</evidence>
<dbReference type="PANTHER" id="PTHR43445:SF3">
    <property type="entry name" value="UDP-N-ACETYLMURAMATE--L-ALANINE LIGASE"/>
    <property type="match status" value="1"/>
</dbReference>
<keyword evidence="4" id="KW-0963">Cytoplasm</keyword>
<evidence type="ECO:0000313" key="10">
    <source>
        <dbReference type="RefSeq" id="XP_010255228.1"/>
    </source>
</evidence>
<organism evidence="9 10">
    <name type="scientific">Nelumbo nucifera</name>
    <name type="common">Sacred lotus</name>
    <dbReference type="NCBI Taxonomy" id="4432"/>
    <lineage>
        <taxon>Eukaryota</taxon>
        <taxon>Viridiplantae</taxon>
        <taxon>Streptophyta</taxon>
        <taxon>Embryophyta</taxon>
        <taxon>Tracheophyta</taxon>
        <taxon>Spermatophyta</taxon>
        <taxon>Magnoliopsida</taxon>
        <taxon>Proteales</taxon>
        <taxon>Nelumbonaceae</taxon>
        <taxon>Nelumbo</taxon>
    </lineage>
</organism>
<evidence type="ECO:0000256" key="5">
    <source>
        <dbReference type="ARBA" id="ARBA00022598"/>
    </source>
</evidence>
<dbReference type="UniPathway" id="UPA00219"/>
<protein>
    <recommendedName>
        <fullName evidence="3">UDP-N-acetylmuramate--L-alanine ligase</fullName>
        <ecNumber evidence="3">6.3.2.8</ecNumber>
    </recommendedName>
</protein>
<dbReference type="Pfam" id="PF08245">
    <property type="entry name" value="Mur_ligase_M"/>
    <property type="match status" value="1"/>
</dbReference>
<dbReference type="NCBIfam" id="TIGR01082">
    <property type="entry name" value="murC"/>
    <property type="match status" value="1"/>
</dbReference>
<dbReference type="OrthoDB" id="2017219at2759"/>
<dbReference type="InterPro" id="IPR036615">
    <property type="entry name" value="Mur_ligase_C_dom_sf"/>
</dbReference>
<dbReference type="OMA" id="DITYQLR"/>
<keyword evidence="7" id="KW-0067">ATP-binding</keyword>
<dbReference type="InterPro" id="IPR013221">
    <property type="entry name" value="Mur_ligase_cen"/>
</dbReference>
<dbReference type="SUPFAM" id="SSF53244">
    <property type="entry name" value="MurD-like peptide ligases, peptide-binding domain"/>
    <property type="match status" value="1"/>
</dbReference>
<comment type="catalytic activity">
    <reaction evidence="8">
        <text>UDP-N-acetyl-alpha-D-muramate + L-alanine + ATP = UDP-N-acetyl-alpha-D-muramoyl-L-alanine + ADP + phosphate + H(+)</text>
        <dbReference type="Rhea" id="RHEA:23372"/>
        <dbReference type="ChEBI" id="CHEBI:15378"/>
        <dbReference type="ChEBI" id="CHEBI:30616"/>
        <dbReference type="ChEBI" id="CHEBI:43474"/>
        <dbReference type="ChEBI" id="CHEBI:57972"/>
        <dbReference type="ChEBI" id="CHEBI:70757"/>
        <dbReference type="ChEBI" id="CHEBI:83898"/>
        <dbReference type="ChEBI" id="CHEBI:456216"/>
        <dbReference type="EC" id="6.3.2.8"/>
    </reaction>
</comment>
<dbReference type="HAMAP" id="MF_00046">
    <property type="entry name" value="MurC"/>
    <property type="match status" value="1"/>
</dbReference>
<dbReference type="Gene3D" id="3.40.1190.10">
    <property type="entry name" value="Mur-like, catalytic domain"/>
    <property type="match status" value="1"/>
</dbReference>
<dbReference type="Proteomes" id="UP000189703">
    <property type="component" value="Unplaced"/>
</dbReference>
<sequence>MECPTTPASHSHRLLSPVVSHQKHKPCQIKLCTKTHFESNVDFFGISASIQGEKRNSLSGKLTEQRHQTLLSIKHHREKYWVHFIGIGGCGLSALAMLALKQGMEVSGSDIVWSSFMDGLQEAGARLYLGHSISNIKRNGDGSSLPNAIVVSSAIPPENVEILHAKSLGVPVYKRDYWLGKITEHYNLIAVSGTHGKSTTASMLAYVLSAMGDDITAIVGAHVPQFQGGNIISGRGRNFVLEADEYDGCFLGLSPYIVVVTNVEWEHVDVFKDEEATINAFRRFLKKIRSGGHLILCGDSEGASNLLNQRRQETVSDHAQLTPSFQLSSDGYSISTYGISNFNDWHASSIRLNSQGGSDYVLCHKGCPLAEISLQLPGVHNVLNSLAVIVTVMALVNDNNLTCDAINRLRFHLNNFIGVSRRFKMIGRICSCHIYDDYAHHPTEVHAVIQTARQKFPVGALWVVFQPHTFSRLAAFMKDFAAAFGDADRVVITEVYASREVNIWNISGKDLATSVVGPRSEYIPSLEDVVDILALGISINPNRETVVLTLGAGDITNVGVKLLSKLQERLEKTY</sequence>
<dbReference type="RefSeq" id="XP_010255228.1">
    <property type="nucleotide sequence ID" value="XM_010256926.2"/>
</dbReference>
<accession>A0A1U8A0W4</accession>